<accession>X1VZ37</accession>
<name>X1VZ37_9ZZZZ</name>
<feature type="region of interest" description="Disordered" evidence="1">
    <location>
        <begin position="1"/>
        <end position="23"/>
    </location>
</feature>
<protein>
    <submittedName>
        <fullName evidence="2">Uncharacterized protein</fullName>
    </submittedName>
</protein>
<organism evidence="2">
    <name type="scientific">marine sediment metagenome</name>
    <dbReference type="NCBI Taxonomy" id="412755"/>
    <lineage>
        <taxon>unclassified sequences</taxon>
        <taxon>metagenomes</taxon>
        <taxon>ecological metagenomes</taxon>
    </lineage>
</organism>
<evidence type="ECO:0000256" key="1">
    <source>
        <dbReference type="SAM" id="MobiDB-lite"/>
    </source>
</evidence>
<dbReference type="AlphaFoldDB" id="X1VZ37"/>
<evidence type="ECO:0000313" key="2">
    <source>
        <dbReference type="EMBL" id="GAJ25111.1"/>
    </source>
</evidence>
<sequence>MTEQDVLKDYRRNVARAERESKTELVRKIKAIKQDRNRALKLIRKEQEVNARQKQTLETVQRDETGGGPDKNGPEQESGPFSGLESGQGPGQEETPDQEPKAP</sequence>
<proteinExistence type="predicted"/>
<dbReference type="EMBL" id="BARW01036322">
    <property type="protein sequence ID" value="GAJ25111.1"/>
    <property type="molecule type" value="Genomic_DNA"/>
</dbReference>
<comment type="caution">
    <text evidence="2">The sequence shown here is derived from an EMBL/GenBank/DDBJ whole genome shotgun (WGS) entry which is preliminary data.</text>
</comment>
<reference evidence="2" key="1">
    <citation type="journal article" date="2014" name="Front. Microbiol.">
        <title>High frequency of phylogenetically diverse reductive dehalogenase-homologous genes in deep subseafloor sedimentary metagenomes.</title>
        <authorList>
            <person name="Kawai M."/>
            <person name="Futagami T."/>
            <person name="Toyoda A."/>
            <person name="Takaki Y."/>
            <person name="Nishi S."/>
            <person name="Hori S."/>
            <person name="Arai W."/>
            <person name="Tsubouchi T."/>
            <person name="Morono Y."/>
            <person name="Uchiyama I."/>
            <person name="Ito T."/>
            <person name="Fujiyama A."/>
            <person name="Inagaki F."/>
            <person name="Takami H."/>
        </authorList>
    </citation>
    <scope>NUCLEOTIDE SEQUENCE</scope>
    <source>
        <strain evidence="2">Expedition CK06-06</strain>
    </source>
</reference>
<feature type="region of interest" description="Disordered" evidence="1">
    <location>
        <begin position="46"/>
        <end position="103"/>
    </location>
</feature>
<gene>
    <name evidence="2" type="ORF">S12H4_56409</name>
</gene>